<dbReference type="Gene3D" id="1.10.10.10">
    <property type="entry name" value="Winged helix-like DNA-binding domain superfamily/Winged helix DNA-binding domain"/>
    <property type="match status" value="1"/>
</dbReference>
<dbReference type="InterPro" id="IPR011006">
    <property type="entry name" value="CheY-like_superfamily"/>
</dbReference>
<dbReference type="OrthoDB" id="9802186at2"/>
<feature type="domain" description="Response regulatory" evidence="8">
    <location>
        <begin position="22"/>
        <end position="136"/>
    </location>
</feature>
<reference evidence="9 10" key="1">
    <citation type="submission" date="2017-04" db="EMBL/GenBank/DDBJ databases">
        <authorList>
            <person name="Afonso C.L."/>
            <person name="Miller P.J."/>
            <person name="Scott M.A."/>
            <person name="Spackman E."/>
            <person name="Goraichik I."/>
            <person name="Dimitrov K.M."/>
            <person name="Suarez D.L."/>
            <person name="Swayne D.E."/>
        </authorList>
    </citation>
    <scope>NUCLEOTIDE SEQUENCE [LARGE SCALE GENOMIC DNA]</scope>
    <source>
        <strain evidence="9 10">VK13</strain>
    </source>
</reference>
<evidence type="ECO:0000256" key="3">
    <source>
        <dbReference type="ARBA" id="ARBA00023015"/>
    </source>
</evidence>
<dbReference type="InterPro" id="IPR001789">
    <property type="entry name" value="Sig_transdc_resp-reg_receiver"/>
</dbReference>
<dbReference type="InterPro" id="IPR000792">
    <property type="entry name" value="Tscrpt_reg_LuxR_C"/>
</dbReference>
<protein>
    <submittedName>
        <fullName evidence="9">Two-component response regulator, FixJ family, consists of REC and HTH domains</fullName>
    </submittedName>
</protein>
<organism evidence="9 10">
    <name type="scientific">Polynucleobacter kasalickyi</name>
    <dbReference type="NCBI Taxonomy" id="1938817"/>
    <lineage>
        <taxon>Bacteria</taxon>
        <taxon>Pseudomonadati</taxon>
        <taxon>Pseudomonadota</taxon>
        <taxon>Betaproteobacteria</taxon>
        <taxon>Burkholderiales</taxon>
        <taxon>Burkholderiaceae</taxon>
        <taxon>Polynucleobacter</taxon>
    </lineage>
</organism>
<dbReference type="PROSITE" id="PS50110">
    <property type="entry name" value="RESPONSE_REGULATORY"/>
    <property type="match status" value="1"/>
</dbReference>
<dbReference type="Gene3D" id="3.40.50.2300">
    <property type="match status" value="1"/>
</dbReference>
<dbReference type="STRING" id="1938817.SAMN06296008_1132"/>
<dbReference type="SMART" id="SM00448">
    <property type="entry name" value="REC"/>
    <property type="match status" value="1"/>
</dbReference>
<evidence type="ECO:0000313" key="10">
    <source>
        <dbReference type="Proteomes" id="UP000192708"/>
    </source>
</evidence>
<keyword evidence="2" id="KW-0902">Two-component regulatory system</keyword>
<dbReference type="RefSeq" id="WP_084284936.1">
    <property type="nucleotide sequence ID" value="NZ_FWXJ01000013.1"/>
</dbReference>
<dbReference type="AlphaFoldDB" id="A0A1W2BGD8"/>
<evidence type="ECO:0000256" key="6">
    <source>
        <dbReference type="PROSITE-ProRule" id="PRU00169"/>
    </source>
</evidence>
<keyword evidence="10" id="KW-1185">Reference proteome</keyword>
<dbReference type="FunFam" id="3.40.50.2300:FF:000018">
    <property type="entry name" value="DNA-binding transcriptional regulator NtrC"/>
    <property type="match status" value="1"/>
</dbReference>
<feature type="modified residue" description="4-aspartylphosphate" evidence="6">
    <location>
        <position position="71"/>
    </location>
</feature>
<dbReference type="InterPro" id="IPR016032">
    <property type="entry name" value="Sig_transdc_resp-reg_C-effctor"/>
</dbReference>
<accession>A0A1W2BGD8</accession>
<keyword evidence="7" id="KW-0175">Coiled coil</keyword>
<dbReference type="GO" id="GO:0006355">
    <property type="term" value="P:regulation of DNA-templated transcription"/>
    <property type="evidence" value="ECO:0007669"/>
    <property type="project" value="InterPro"/>
</dbReference>
<dbReference type="SUPFAM" id="SSF52172">
    <property type="entry name" value="CheY-like"/>
    <property type="match status" value="1"/>
</dbReference>
<evidence type="ECO:0000256" key="1">
    <source>
        <dbReference type="ARBA" id="ARBA00022553"/>
    </source>
</evidence>
<dbReference type="Proteomes" id="UP000192708">
    <property type="component" value="Unassembled WGS sequence"/>
</dbReference>
<dbReference type="SUPFAM" id="SSF46894">
    <property type="entry name" value="C-terminal effector domain of the bipartite response regulators"/>
    <property type="match status" value="1"/>
</dbReference>
<name>A0A1W2BGD8_9BURK</name>
<keyword evidence="3" id="KW-0805">Transcription regulation</keyword>
<evidence type="ECO:0000256" key="7">
    <source>
        <dbReference type="SAM" id="Coils"/>
    </source>
</evidence>
<evidence type="ECO:0000256" key="5">
    <source>
        <dbReference type="ARBA" id="ARBA00023163"/>
    </source>
</evidence>
<dbReference type="GO" id="GO:0000160">
    <property type="term" value="P:phosphorelay signal transduction system"/>
    <property type="evidence" value="ECO:0007669"/>
    <property type="project" value="UniProtKB-KW"/>
</dbReference>
<evidence type="ECO:0000259" key="8">
    <source>
        <dbReference type="PROSITE" id="PS50110"/>
    </source>
</evidence>
<feature type="coiled-coil region" evidence="7">
    <location>
        <begin position="142"/>
        <end position="169"/>
    </location>
</feature>
<dbReference type="InterPro" id="IPR050595">
    <property type="entry name" value="Bact_response_regulator"/>
</dbReference>
<evidence type="ECO:0000256" key="4">
    <source>
        <dbReference type="ARBA" id="ARBA00023125"/>
    </source>
</evidence>
<keyword evidence="5" id="KW-0804">Transcription</keyword>
<dbReference type="SMART" id="SM00421">
    <property type="entry name" value="HTH_LUXR"/>
    <property type="match status" value="1"/>
</dbReference>
<proteinExistence type="predicted"/>
<keyword evidence="1 6" id="KW-0597">Phosphoprotein</keyword>
<dbReference type="EMBL" id="FWXJ01000013">
    <property type="protein sequence ID" value="SMC71508.1"/>
    <property type="molecule type" value="Genomic_DNA"/>
</dbReference>
<dbReference type="GO" id="GO:0003677">
    <property type="term" value="F:DNA binding"/>
    <property type="evidence" value="ECO:0007669"/>
    <property type="project" value="UniProtKB-KW"/>
</dbReference>
<evidence type="ECO:0000313" key="9">
    <source>
        <dbReference type="EMBL" id="SMC71508.1"/>
    </source>
</evidence>
<keyword evidence="4" id="KW-0238">DNA-binding</keyword>
<sequence length="217" mass="24572">MTGNTQINSAPFSQAPAMNGHHVYLVEDDDAMRQILHSILSFCGYEVHAFQSAPAFLEQDHIETPAVVVTDMRMPGMSGTELQTELLARGRGLPVIFISGESTVEQSIIAMKQGAIEFLLKPFQRDDLIKAVARGIEKDIINTKELMNLEKLEQRLHSLTKREMEIYELLLNAYNNIELQEITGLKMNTIKDYKSKVMQKMDVTTLAELIQQRSKTF</sequence>
<dbReference type="Pfam" id="PF00196">
    <property type="entry name" value="GerE"/>
    <property type="match status" value="1"/>
</dbReference>
<dbReference type="PANTHER" id="PTHR44591">
    <property type="entry name" value="STRESS RESPONSE REGULATOR PROTEIN 1"/>
    <property type="match status" value="1"/>
</dbReference>
<dbReference type="Pfam" id="PF00072">
    <property type="entry name" value="Response_reg"/>
    <property type="match status" value="1"/>
</dbReference>
<dbReference type="InterPro" id="IPR036388">
    <property type="entry name" value="WH-like_DNA-bd_sf"/>
</dbReference>
<evidence type="ECO:0000256" key="2">
    <source>
        <dbReference type="ARBA" id="ARBA00023012"/>
    </source>
</evidence>
<gene>
    <name evidence="9" type="ORF">SAMN06296008_1132</name>
</gene>
<dbReference type="PANTHER" id="PTHR44591:SF25">
    <property type="entry name" value="CHEMOTAXIS TWO-COMPONENT RESPONSE REGULATOR"/>
    <property type="match status" value="1"/>
</dbReference>